<keyword evidence="2" id="KW-0238">DNA-binding</keyword>
<keyword evidence="1" id="KW-0805">Transcription regulation</keyword>
<evidence type="ECO:0000256" key="2">
    <source>
        <dbReference type="ARBA" id="ARBA00023125"/>
    </source>
</evidence>
<dbReference type="RefSeq" id="WP_033430209.1">
    <property type="nucleotide sequence ID" value="NZ_CP034550.1"/>
</dbReference>
<dbReference type="EMBL" id="CP034550">
    <property type="protein sequence ID" value="QFZ21014.1"/>
    <property type="molecule type" value="Genomic_DNA"/>
</dbReference>
<dbReference type="PROSITE" id="PS01124">
    <property type="entry name" value="HTH_ARAC_FAMILY_2"/>
    <property type="match status" value="1"/>
</dbReference>
<dbReference type="InterPro" id="IPR050204">
    <property type="entry name" value="AraC_XylS_family_regulators"/>
</dbReference>
<feature type="domain" description="HTH araC/xylS-type" evidence="4">
    <location>
        <begin position="215"/>
        <end position="317"/>
    </location>
</feature>
<accession>A0A5Q0H501</accession>
<dbReference type="AlphaFoldDB" id="A0A5Q0H501"/>
<dbReference type="InterPro" id="IPR018060">
    <property type="entry name" value="HTH_AraC"/>
</dbReference>
<dbReference type="GO" id="GO:0043565">
    <property type="term" value="F:sequence-specific DNA binding"/>
    <property type="evidence" value="ECO:0007669"/>
    <property type="project" value="InterPro"/>
</dbReference>
<keyword evidence="6" id="KW-1185">Reference proteome</keyword>
<dbReference type="GO" id="GO:0003700">
    <property type="term" value="F:DNA-binding transcription factor activity"/>
    <property type="evidence" value="ECO:0007669"/>
    <property type="project" value="InterPro"/>
</dbReference>
<dbReference type="Gene3D" id="1.10.10.60">
    <property type="entry name" value="Homeodomain-like"/>
    <property type="match status" value="1"/>
</dbReference>
<dbReference type="OrthoDB" id="5464689at2"/>
<dbReference type="Pfam" id="PF12833">
    <property type="entry name" value="HTH_18"/>
    <property type="match status" value="1"/>
</dbReference>
<dbReference type="InterPro" id="IPR009057">
    <property type="entry name" value="Homeodomain-like_sf"/>
</dbReference>
<dbReference type="KEGG" id="ssyi:EKG83_29780"/>
<keyword evidence="3" id="KW-0804">Transcription</keyword>
<dbReference type="SUPFAM" id="SSF46689">
    <property type="entry name" value="Homeodomain-like"/>
    <property type="match status" value="1"/>
</dbReference>
<protein>
    <submittedName>
        <fullName evidence="5">Helix-turn-helix domain-containing protein</fullName>
    </submittedName>
</protein>
<dbReference type="SMART" id="SM00342">
    <property type="entry name" value="HTH_ARAC"/>
    <property type="match status" value="1"/>
</dbReference>
<sequence length="317" mass="34963">MHPPVRDDRVITDPEQAHALVAASYADNRLRVSGSTEGFRFEHGSVDLGDVRFDSIHNTLTTDYALDPVGRLMVCRVLEHGLEVEADHGEQRLGPGDTFLVARPDRGYRARLHGTRFQITNLELPLLDRLAPDASRDLVRGLRYEPLAPDRARYWQDTVDYVSTALLGNREAATSPLVLGSAGRLLAATLLTAFSPGAPAARPADRTDAVPATVRRAIAYLEGAPDLDLGVADIARACHVSVRALQLAFRRHLGTTPLGYLRRVRLDRVRTDLRDADPTAGATVTAIATRWGFLPDSRFRAHYRAAYHELPGDTLRR</sequence>
<name>A0A5Q0H501_SACSY</name>
<reference evidence="6" key="1">
    <citation type="journal article" date="2021" name="Curr. Microbiol.">
        <title>Complete genome of nocamycin-producing strain Saccharothrix syringae NRRL B-16468 reveals the biosynthetic potential for secondary metabolites.</title>
        <authorList>
            <person name="Mo X."/>
            <person name="Yang S."/>
        </authorList>
    </citation>
    <scope>NUCLEOTIDE SEQUENCE [LARGE SCALE GENOMIC DNA]</scope>
    <source>
        <strain evidence="6">ATCC 51364 / DSM 43886 / JCM 6844 / KCTC 9398 / NBRC 14523 / NRRL B-16468 / INA 2240</strain>
    </source>
</reference>
<evidence type="ECO:0000259" key="4">
    <source>
        <dbReference type="PROSITE" id="PS01124"/>
    </source>
</evidence>
<dbReference type="PANTHER" id="PTHR46796:SF12">
    <property type="entry name" value="HTH-TYPE DNA-BINDING TRANSCRIPTIONAL ACTIVATOR EUTR"/>
    <property type="match status" value="1"/>
</dbReference>
<evidence type="ECO:0000313" key="5">
    <source>
        <dbReference type="EMBL" id="QFZ21014.1"/>
    </source>
</evidence>
<organism evidence="5 6">
    <name type="scientific">Saccharothrix syringae</name>
    <name type="common">Nocardiopsis syringae</name>
    <dbReference type="NCBI Taxonomy" id="103733"/>
    <lineage>
        <taxon>Bacteria</taxon>
        <taxon>Bacillati</taxon>
        <taxon>Actinomycetota</taxon>
        <taxon>Actinomycetes</taxon>
        <taxon>Pseudonocardiales</taxon>
        <taxon>Pseudonocardiaceae</taxon>
        <taxon>Saccharothrix</taxon>
    </lineage>
</organism>
<dbReference type="PANTHER" id="PTHR46796">
    <property type="entry name" value="HTH-TYPE TRANSCRIPTIONAL ACTIVATOR RHAS-RELATED"/>
    <property type="match status" value="1"/>
</dbReference>
<evidence type="ECO:0000256" key="1">
    <source>
        <dbReference type="ARBA" id="ARBA00023015"/>
    </source>
</evidence>
<evidence type="ECO:0000313" key="6">
    <source>
        <dbReference type="Proteomes" id="UP000325787"/>
    </source>
</evidence>
<evidence type="ECO:0000256" key="3">
    <source>
        <dbReference type="ARBA" id="ARBA00023163"/>
    </source>
</evidence>
<proteinExistence type="predicted"/>
<dbReference type="Proteomes" id="UP000325787">
    <property type="component" value="Chromosome"/>
</dbReference>
<gene>
    <name evidence="5" type="ORF">EKG83_29780</name>
</gene>